<reference evidence="10" key="1">
    <citation type="journal article" date="2019" name="bioRxiv">
        <title>The Genome of the Zebra Mussel, Dreissena polymorpha: A Resource for Invasive Species Research.</title>
        <authorList>
            <person name="McCartney M.A."/>
            <person name="Auch B."/>
            <person name="Kono T."/>
            <person name="Mallez S."/>
            <person name="Zhang Y."/>
            <person name="Obille A."/>
            <person name="Becker A."/>
            <person name="Abrahante J.E."/>
            <person name="Garbe J."/>
            <person name="Badalamenti J.P."/>
            <person name="Herman A."/>
            <person name="Mangelson H."/>
            <person name="Liachko I."/>
            <person name="Sullivan S."/>
            <person name="Sone E.D."/>
            <person name="Koren S."/>
            <person name="Silverstein K.A.T."/>
            <person name="Beckman K.B."/>
            <person name="Gohl D.M."/>
        </authorList>
    </citation>
    <scope>NUCLEOTIDE SEQUENCE</scope>
    <source>
        <strain evidence="10">Duluth1</strain>
        <tissue evidence="10">Whole animal</tissue>
    </source>
</reference>
<dbReference type="GO" id="GO:0016020">
    <property type="term" value="C:membrane"/>
    <property type="evidence" value="ECO:0007669"/>
    <property type="project" value="UniProtKB-SubCell"/>
</dbReference>
<reference evidence="10" key="2">
    <citation type="submission" date="2020-11" db="EMBL/GenBank/DDBJ databases">
        <authorList>
            <person name="McCartney M.A."/>
            <person name="Auch B."/>
            <person name="Kono T."/>
            <person name="Mallez S."/>
            <person name="Becker A."/>
            <person name="Gohl D.M."/>
            <person name="Silverstein K.A.T."/>
            <person name="Koren S."/>
            <person name="Bechman K.B."/>
            <person name="Herman A."/>
            <person name="Abrahante J.E."/>
            <person name="Garbe J."/>
        </authorList>
    </citation>
    <scope>NUCLEOTIDE SEQUENCE</scope>
    <source>
        <strain evidence="10">Duluth1</strain>
        <tissue evidence="10">Whole animal</tissue>
    </source>
</reference>
<keyword evidence="2 8" id="KW-0812">Transmembrane</keyword>
<dbReference type="Pfam" id="PF00001">
    <property type="entry name" value="7tm_1"/>
    <property type="match status" value="1"/>
</dbReference>
<organism evidence="10 11">
    <name type="scientific">Dreissena polymorpha</name>
    <name type="common">Zebra mussel</name>
    <name type="synonym">Mytilus polymorpha</name>
    <dbReference type="NCBI Taxonomy" id="45954"/>
    <lineage>
        <taxon>Eukaryota</taxon>
        <taxon>Metazoa</taxon>
        <taxon>Spiralia</taxon>
        <taxon>Lophotrochozoa</taxon>
        <taxon>Mollusca</taxon>
        <taxon>Bivalvia</taxon>
        <taxon>Autobranchia</taxon>
        <taxon>Heteroconchia</taxon>
        <taxon>Euheterodonta</taxon>
        <taxon>Imparidentia</taxon>
        <taxon>Neoheterodontei</taxon>
        <taxon>Myida</taxon>
        <taxon>Dreissenoidea</taxon>
        <taxon>Dreissenidae</taxon>
        <taxon>Dreissena</taxon>
    </lineage>
</organism>
<dbReference type="GO" id="GO:0004930">
    <property type="term" value="F:G protein-coupled receptor activity"/>
    <property type="evidence" value="ECO:0007669"/>
    <property type="project" value="UniProtKB-KW"/>
</dbReference>
<evidence type="ECO:0000256" key="4">
    <source>
        <dbReference type="ARBA" id="ARBA00023040"/>
    </source>
</evidence>
<gene>
    <name evidence="10" type="ORF">DPMN_039912</name>
</gene>
<dbReference type="CDD" id="cd00637">
    <property type="entry name" value="7tm_classA_rhodopsin-like"/>
    <property type="match status" value="1"/>
</dbReference>
<protein>
    <recommendedName>
        <fullName evidence="9">G-protein coupled receptors family 1 profile domain-containing protein</fullName>
    </recommendedName>
</protein>
<evidence type="ECO:0000256" key="3">
    <source>
        <dbReference type="ARBA" id="ARBA00022989"/>
    </source>
</evidence>
<feature type="transmembrane region" description="Helical" evidence="8">
    <location>
        <begin position="61"/>
        <end position="80"/>
    </location>
</feature>
<feature type="domain" description="G-protein coupled receptors family 1 profile" evidence="9">
    <location>
        <begin position="2"/>
        <end position="150"/>
    </location>
</feature>
<proteinExistence type="predicted"/>
<evidence type="ECO:0000256" key="1">
    <source>
        <dbReference type="ARBA" id="ARBA00004141"/>
    </source>
</evidence>
<comment type="subcellular location">
    <subcellularLocation>
        <location evidence="1">Membrane</location>
        <topology evidence="1">Multi-pass membrane protein</topology>
    </subcellularLocation>
</comment>
<evidence type="ECO:0000313" key="10">
    <source>
        <dbReference type="EMBL" id="KAH3733484.1"/>
    </source>
</evidence>
<dbReference type="SUPFAM" id="SSF81321">
    <property type="entry name" value="Family A G protein-coupled receptor-like"/>
    <property type="match status" value="1"/>
</dbReference>
<keyword evidence="11" id="KW-1185">Reference proteome</keyword>
<dbReference type="InterPro" id="IPR017452">
    <property type="entry name" value="GPCR_Rhodpsn_7TM"/>
</dbReference>
<dbReference type="AlphaFoldDB" id="A0A9D4CVP2"/>
<feature type="transmembrane region" description="Helical" evidence="8">
    <location>
        <begin position="100"/>
        <end position="123"/>
    </location>
</feature>
<keyword evidence="7" id="KW-0807">Transducer</keyword>
<dbReference type="Gene3D" id="1.20.1070.10">
    <property type="entry name" value="Rhodopsin 7-helix transmembrane proteins"/>
    <property type="match status" value="1"/>
</dbReference>
<name>A0A9D4CVP2_DREPO</name>
<feature type="transmembrane region" description="Helical" evidence="8">
    <location>
        <begin position="21"/>
        <end position="41"/>
    </location>
</feature>
<sequence>MGNVLVLIVFSLGRVYRGNNFRVIVIILAVIDLICCALILPSEIAKHRNYFNFTSVGLGRAKVFITMWGALSCSLALLVVSVDRYRRACCPLKRQISQSLALQLCAVITFGISVVVAIPGIVIHDIVTNDKTNMYALKRLYTRLQHRCAI</sequence>
<keyword evidence="4" id="KW-0297">G-protein coupled receptor</keyword>
<evidence type="ECO:0000256" key="8">
    <source>
        <dbReference type="SAM" id="Phobius"/>
    </source>
</evidence>
<evidence type="ECO:0000256" key="7">
    <source>
        <dbReference type="ARBA" id="ARBA00023224"/>
    </source>
</evidence>
<comment type="caution">
    <text evidence="10">The sequence shown here is derived from an EMBL/GenBank/DDBJ whole genome shotgun (WGS) entry which is preliminary data.</text>
</comment>
<dbReference type="InterPro" id="IPR000276">
    <property type="entry name" value="GPCR_Rhodpsn"/>
</dbReference>
<accession>A0A9D4CVP2</accession>
<dbReference type="PANTHER" id="PTHR24238">
    <property type="entry name" value="G-PROTEIN COUPLED RECEPTOR"/>
    <property type="match status" value="1"/>
</dbReference>
<evidence type="ECO:0000313" key="11">
    <source>
        <dbReference type="Proteomes" id="UP000828390"/>
    </source>
</evidence>
<keyword evidence="6" id="KW-0675">Receptor</keyword>
<evidence type="ECO:0000256" key="2">
    <source>
        <dbReference type="ARBA" id="ARBA00022692"/>
    </source>
</evidence>
<dbReference type="EMBL" id="JAIWYP010000011">
    <property type="protein sequence ID" value="KAH3733484.1"/>
    <property type="molecule type" value="Genomic_DNA"/>
</dbReference>
<evidence type="ECO:0000259" key="9">
    <source>
        <dbReference type="PROSITE" id="PS50262"/>
    </source>
</evidence>
<keyword evidence="5 8" id="KW-0472">Membrane</keyword>
<dbReference type="Proteomes" id="UP000828390">
    <property type="component" value="Unassembled WGS sequence"/>
</dbReference>
<evidence type="ECO:0000256" key="6">
    <source>
        <dbReference type="ARBA" id="ARBA00023170"/>
    </source>
</evidence>
<evidence type="ECO:0000256" key="5">
    <source>
        <dbReference type="ARBA" id="ARBA00023136"/>
    </source>
</evidence>
<dbReference type="PROSITE" id="PS50262">
    <property type="entry name" value="G_PROTEIN_RECEP_F1_2"/>
    <property type="match status" value="1"/>
</dbReference>
<keyword evidence="3 8" id="KW-1133">Transmembrane helix</keyword>